<organism evidence="1 4">
    <name type="scientific">Halocatena marina</name>
    <dbReference type="NCBI Taxonomy" id="2934937"/>
    <lineage>
        <taxon>Archaea</taxon>
        <taxon>Methanobacteriati</taxon>
        <taxon>Methanobacteriota</taxon>
        <taxon>Stenosarchaea group</taxon>
        <taxon>Halobacteria</taxon>
        <taxon>Halobacteriales</taxon>
        <taxon>Natronomonadaceae</taxon>
        <taxon>Halocatena</taxon>
    </lineage>
</organism>
<evidence type="ECO:0000313" key="1">
    <source>
        <dbReference type="EMBL" id="MFC7188399.1"/>
    </source>
</evidence>
<evidence type="ECO:0008006" key="5">
    <source>
        <dbReference type="Google" id="ProtNLM"/>
    </source>
</evidence>
<reference evidence="4" key="2">
    <citation type="journal article" date="2019" name="Int. J. Syst. Evol. Microbiol.">
        <title>The Global Catalogue of Microorganisms (GCM) 10K type strain sequencing project: providing services to taxonomists for standard genome sequencing and annotation.</title>
        <authorList>
            <consortium name="The Broad Institute Genomics Platform"/>
            <consortium name="The Broad Institute Genome Sequencing Center for Infectious Disease"/>
            <person name="Wu L."/>
            <person name="Ma J."/>
        </authorList>
    </citation>
    <scope>NUCLEOTIDE SEQUENCE [LARGE SCALE GENOMIC DNA]</scope>
    <source>
        <strain evidence="4">RDMS1</strain>
    </source>
</reference>
<reference evidence="1" key="1">
    <citation type="journal article" date="2014" name="Int. J. Syst. Evol. Microbiol.">
        <title>Complete genome sequence of Corynebacterium casei LMG S-19264T (=DSM 44701T), isolated from a smear-ripened cheese.</title>
        <authorList>
            <consortium name="US DOE Joint Genome Institute (JGI-PGF)"/>
            <person name="Walter F."/>
            <person name="Albersmeier A."/>
            <person name="Kalinowski J."/>
            <person name="Ruckert C."/>
        </authorList>
    </citation>
    <scope>NUCLEOTIDE SEQUENCE [LARGE SCALE GENOMIC DNA]</scope>
    <source>
        <strain evidence="1">NBRC 107106</strain>
    </source>
</reference>
<gene>
    <name evidence="1" type="ORF">ACFQL7_00035</name>
    <name evidence="2" type="ORF">ACFQL7_20380</name>
    <name evidence="3" type="ORF">ACFQL7_20720</name>
</gene>
<dbReference type="EMBL" id="JBHTAX010000001">
    <property type="protein sequence ID" value="MFC7191912.1"/>
    <property type="molecule type" value="Genomic_DNA"/>
</dbReference>
<dbReference type="GeneID" id="76201702"/>
<dbReference type="EMBL" id="JBHTAX010000001">
    <property type="protein sequence ID" value="MFC7188399.1"/>
    <property type="molecule type" value="Genomic_DNA"/>
</dbReference>
<proteinExistence type="predicted"/>
<dbReference type="RefSeq" id="WP_264822372.1">
    <property type="nucleotide sequence ID" value="NZ_CP110249.1"/>
</dbReference>
<protein>
    <recommendedName>
        <fullName evidence="5">YopX protein domain-containing protein</fullName>
    </recommendedName>
</protein>
<keyword evidence="4" id="KW-1185">Reference proteome</keyword>
<dbReference type="Proteomes" id="UP001596417">
    <property type="component" value="Unassembled WGS sequence"/>
</dbReference>
<name>A0ABD5YGA8_9EURY</name>
<accession>A0ABD5YGA8</accession>
<evidence type="ECO:0000313" key="2">
    <source>
        <dbReference type="EMBL" id="MFC7191912.1"/>
    </source>
</evidence>
<reference evidence="1" key="3">
    <citation type="submission" date="2024-09" db="EMBL/GenBank/DDBJ databases">
        <authorList>
            <person name="Sun Q."/>
        </authorList>
    </citation>
    <scope>NUCLEOTIDE SEQUENCE</scope>
    <source>
        <strain evidence="1">NBRC 107106</strain>
    </source>
</reference>
<evidence type="ECO:0000313" key="3">
    <source>
        <dbReference type="EMBL" id="MFC7191977.1"/>
    </source>
</evidence>
<dbReference type="EMBL" id="JBHTAX010000002">
    <property type="protein sequence ID" value="MFC7191977.1"/>
    <property type="molecule type" value="Genomic_DNA"/>
</dbReference>
<sequence length="111" mass="12850">MSEESDIQTVYIVLLEDKDQGTHIGKVYGDEDKALKEGHNYVRDYESYESYDVIPRDFGESEKADKINVINHDTGHQILLGEVVEWISNTAVFVENIEINRHSEYVKNEDE</sequence>
<comment type="caution">
    <text evidence="1">The sequence shown here is derived from an EMBL/GenBank/DDBJ whole genome shotgun (WGS) entry which is preliminary data.</text>
</comment>
<dbReference type="AlphaFoldDB" id="A0ABD5YGA8"/>
<evidence type="ECO:0000313" key="4">
    <source>
        <dbReference type="Proteomes" id="UP001596417"/>
    </source>
</evidence>